<dbReference type="GO" id="GO:0005509">
    <property type="term" value="F:calcium ion binding"/>
    <property type="evidence" value="ECO:0007669"/>
    <property type="project" value="InterPro"/>
</dbReference>
<reference evidence="7 10" key="2">
    <citation type="submission" date="2024-07" db="EMBL/GenBank/DDBJ databases">
        <authorList>
            <person name="Akdeniz Z."/>
        </authorList>
    </citation>
    <scope>NUCLEOTIDE SEQUENCE [LARGE SCALE GENOMIC DNA]</scope>
</reference>
<sequence length="146" mass="16702">MPKLSQSAIRSIFKALDSENTGKVSPQQMVAQLQKMDHKIDGEHVKFLMDMIDKNNDGTMDVHEFGVFMNVYENANHKVPASVFFYCADSDFSGTICHKELFEILKKLEINVTEAQSKQITNILSDNKDGTLSYQMFERIIELFTK</sequence>
<proteinExistence type="predicted"/>
<feature type="domain" description="EF-hand" evidence="4">
    <location>
        <begin position="4"/>
        <end position="39"/>
    </location>
</feature>
<dbReference type="Gene3D" id="1.10.238.10">
    <property type="entry name" value="EF-hand"/>
    <property type="match status" value="2"/>
</dbReference>
<dbReference type="EMBL" id="CATOUU010000590">
    <property type="protein sequence ID" value="CAI9934940.1"/>
    <property type="molecule type" value="Genomic_DNA"/>
</dbReference>
<dbReference type="AlphaFoldDB" id="A0AA86UZA2"/>
<accession>A0AA86UZA2</accession>
<dbReference type="PROSITE" id="PS00018">
    <property type="entry name" value="EF_HAND_1"/>
    <property type="match status" value="1"/>
</dbReference>
<evidence type="ECO:0000313" key="5">
    <source>
        <dbReference type="EMBL" id="CAI9934940.1"/>
    </source>
</evidence>
<evidence type="ECO:0000313" key="9">
    <source>
        <dbReference type="EMBL" id="CAL6071666.1"/>
    </source>
</evidence>
<dbReference type="PANTHER" id="PTHR45942">
    <property type="entry name" value="PROTEIN PHOSPATASE 3 REGULATORY SUBUNIT B ALPHA ISOFORM TYPE 1"/>
    <property type="match status" value="1"/>
</dbReference>
<evidence type="ECO:0000313" key="7">
    <source>
        <dbReference type="EMBL" id="CAL6019959.1"/>
    </source>
</evidence>
<evidence type="ECO:0000313" key="6">
    <source>
        <dbReference type="EMBL" id="CAI9974184.1"/>
    </source>
</evidence>
<dbReference type="EMBL" id="CAXDID020000084">
    <property type="protein sequence ID" value="CAL6019959.1"/>
    <property type="molecule type" value="Genomic_DNA"/>
</dbReference>
<dbReference type="Pfam" id="PF13499">
    <property type="entry name" value="EF-hand_7"/>
    <property type="match status" value="1"/>
</dbReference>
<dbReference type="SUPFAM" id="SSF47473">
    <property type="entry name" value="EF-hand"/>
    <property type="match status" value="1"/>
</dbReference>
<dbReference type="SMART" id="SM00054">
    <property type="entry name" value="EFh"/>
    <property type="match status" value="2"/>
</dbReference>
<comment type="caution">
    <text evidence="6">The sequence shown here is derived from an EMBL/GenBank/DDBJ whole genome shotgun (WGS) entry which is preliminary data.</text>
</comment>
<dbReference type="InterPro" id="IPR011992">
    <property type="entry name" value="EF-hand-dom_pair"/>
</dbReference>
<protein>
    <submittedName>
        <fullName evidence="6">EF hand domain-containing protein</fullName>
    </submittedName>
    <submittedName>
        <fullName evidence="7">EF_hand domain-containing protein</fullName>
    </submittedName>
</protein>
<dbReference type="Pfam" id="PF13202">
    <property type="entry name" value="EF-hand_5"/>
    <property type="match status" value="1"/>
</dbReference>
<organism evidence="6">
    <name type="scientific">Hexamita inflata</name>
    <dbReference type="NCBI Taxonomy" id="28002"/>
    <lineage>
        <taxon>Eukaryota</taxon>
        <taxon>Metamonada</taxon>
        <taxon>Diplomonadida</taxon>
        <taxon>Hexamitidae</taxon>
        <taxon>Hexamitinae</taxon>
        <taxon>Hexamita</taxon>
    </lineage>
</organism>
<dbReference type="InterPro" id="IPR018247">
    <property type="entry name" value="EF_Hand_1_Ca_BS"/>
</dbReference>
<feature type="domain" description="EF-hand" evidence="4">
    <location>
        <begin position="40"/>
        <end position="75"/>
    </location>
</feature>
<gene>
    <name evidence="5" type="ORF">HINF_LOCUS22585</name>
    <name evidence="7" type="ORF">HINF_LOCUS27199</name>
    <name evidence="8" type="ORF">HINF_LOCUS49380</name>
    <name evidence="9" type="ORF">HINF_LOCUS55255</name>
    <name evidence="6" type="ORF">HINF_LOCUS61829</name>
</gene>
<dbReference type="EMBL" id="CATOUU010001139">
    <property type="protein sequence ID" value="CAI9974184.1"/>
    <property type="molecule type" value="Genomic_DNA"/>
</dbReference>
<dbReference type="InterPro" id="IPR002048">
    <property type="entry name" value="EF_hand_dom"/>
</dbReference>
<dbReference type="Proteomes" id="UP001642409">
    <property type="component" value="Unassembled WGS sequence"/>
</dbReference>
<dbReference type="PROSITE" id="PS50222">
    <property type="entry name" value="EF_HAND_2"/>
    <property type="match status" value="2"/>
</dbReference>
<reference evidence="6" key="1">
    <citation type="submission" date="2023-06" db="EMBL/GenBank/DDBJ databases">
        <authorList>
            <person name="Kurt Z."/>
        </authorList>
    </citation>
    <scope>NUCLEOTIDE SEQUENCE</scope>
</reference>
<keyword evidence="2" id="KW-0677">Repeat</keyword>
<dbReference type="EMBL" id="CAXDID020000231">
    <property type="protein sequence ID" value="CAL6060754.1"/>
    <property type="molecule type" value="Genomic_DNA"/>
</dbReference>
<evidence type="ECO:0000259" key="4">
    <source>
        <dbReference type="PROSITE" id="PS50222"/>
    </source>
</evidence>
<evidence type="ECO:0000256" key="3">
    <source>
        <dbReference type="ARBA" id="ARBA00022837"/>
    </source>
</evidence>
<keyword evidence="1" id="KW-0479">Metal-binding</keyword>
<evidence type="ECO:0000313" key="8">
    <source>
        <dbReference type="EMBL" id="CAL6060754.1"/>
    </source>
</evidence>
<evidence type="ECO:0000313" key="10">
    <source>
        <dbReference type="Proteomes" id="UP001642409"/>
    </source>
</evidence>
<keyword evidence="10" id="KW-1185">Reference proteome</keyword>
<keyword evidence="3" id="KW-0106">Calcium</keyword>
<dbReference type="EMBL" id="CAXDID020000291">
    <property type="protein sequence ID" value="CAL6071666.1"/>
    <property type="molecule type" value="Genomic_DNA"/>
</dbReference>
<evidence type="ECO:0000256" key="1">
    <source>
        <dbReference type="ARBA" id="ARBA00022723"/>
    </source>
</evidence>
<evidence type="ECO:0000256" key="2">
    <source>
        <dbReference type="ARBA" id="ARBA00022737"/>
    </source>
</evidence>
<name>A0AA86UZA2_9EUKA</name>